<keyword evidence="1" id="KW-0805">Transcription regulation</keyword>
<dbReference type="EMBL" id="CP031769">
    <property type="protein sequence ID" value="AXR08082.1"/>
    <property type="molecule type" value="Genomic_DNA"/>
</dbReference>
<accession>A0A346NRC5</accession>
<dbReference type="InterPro" id="IPR008920">
    <property type="entry name" value="TF_FadR/GntR_C"/>
</dbReference>
<gene>
    <name evidence="5" type="ORF">D0Y50_18025</name>
</gene>
<evidence type="ECO:0000256" key="1">
    <source>
        <dbReference type="ARBA" id="ARBA00023015"/>
    </source>
</evidence>
<evidence type="ECO:0000313" key="6">
    <source>
        <dbReference type="Proteomes" id="UP000262073"/>
    </source>
</evidence>
<evidence type="ECO:0000256" key="3">
    <source>
        <dbReference type="ARBA" id="ARBA00023163"/>
    </source>
</evidence>
<protein>
    <submittedName>
        <fullName evidence="5">GntR family transcriptional regulator</fullName>
    </submittedName>
</protein>
<dbReference type="CDD" id="cd07377">
    <property type="entry name" value="WHTH_GntR"/>
    <property type="match status" value="1"/>
</dbReference>
<dbReference type="InterPro" id="IPR036388">
    <property type="entry name" value="WH-like_DNA-bd_sf"/>
</dbReference>
<evidence type="ECO:0000256" key="2">
    <source>
        <dbReference type="ARBA" id="ARBA00023125"/>
    </source>
</evidence>
<dbReference type="PANTHER" id="PTHR43537:SF6">
    <property type="entry name" value="HTH-TYPE TRANSCRIPTIONAL REPRESSOR RSPR"/>
    <property type="match status" value="1"/>
</dbReference>
<dbReference type="OrthoDB" id="9799812at2"/>
<dbReference type="RefSeq" id="WP_117318303.1">
    <property type="nucleotide sequence ID" value="NZ_CP031769.1"/>
</dbReference>
<sequence>MAIQLSYHHSTSEQLFAHLREEIVSMAIAPGTTMSENRLAVKFGVSRTPVREAIAKLVALGFVEVRPQRGTFVTKLSVTKIIEARFIREALEVAIVTHCAEHATDTLIRHCYTIIDKQQQAANQLDAMLFQQLDDEFHQSLADFAGYQRAANLIQYEKAHMDRVRNLGLKESGGQYQSVLAQHTAIVAALEAGNPAQARLAMSSHLHLILQVIDDIKDRHPEFFDDAS</sequence>
<dbReference type="InterPro" id="IPR011711">
    <property type="entry name" value="GntR_C"/>
</dbReference>
<keyword evidence="3" id="KW-0804">Transcription</keyword>
<proteinExistence type="predicted"/>
<dbReference type="SMART" id="SM00895">
    <property type="entry name" value="FCD"/>
    <property type="match status" value="1"/>
</dbReference>
<dbReference type="PANTHER" id="PTHR43537">
    <property type="entry name" value="TRANSCRIPTIONAL REGULATOR, GNTR FAMILY"/>
    <property type="match status" value="1"/>
</dbReference>
<dbReference type="GO" id="GO:0003700">
    <property type="term" value="F:DNA-binding transcription factor activity"/>
    <property type="evidence" value="ECO:0007669"/>
    <property type="project" value="InterPro"/>
</dbReference>
<keyword evidence="2" id="KW-0238">DNA-binding</keyword>
<dbReference type="SUPFAM" id="SSF48008">
    <property type="entry name" value="GntR ligand-binding domain-like"/>
    <property type="match status" value="1"/>
</dbReference>
<dbReference type="SMART" id="SM00345">
    <property type="entry name" value="HTH_GNTR"/>
    <property type="match status" value="1"/>
</dbReference>
<dbReference type="Gene3D" id="1.10.10.10">
    <property type="entry name" value="Winged helix-like DNA-binding domain superfamily/Winged helix DNA-binding domain"/>
    <property type="match status" value="1"/>
</dbReference>
<feature type="domain" description="HTH gntR-type" evidence="4">
    <location>
        <begin position="9"/>
        <end position="76"/>
    </location>
</feature>
<dbReference type="SUPFAM" id="SSF46785">
    <property type="entry name" value="Winged helix' DNA-binding domain"/>
    <property type="match status" value="1"/>
</dbReference>
<dbReference type="Pfam" id="PF07729">
    <property type="entry name" value="FCD"/>
    <property type="match status" value="1"/>
</dbReference>
<dbReference type="Pfam" id="PF00392">
    <property type="entry name" value="GntR"/>
    <property type="match status" value="1"/>
</dbReference>
<dbReference type="InterPro" id="IPR000524">
    <property type="entry name" value="Tscrpt_reg_HTH_GntR"/>
</dbReference>
<organism evidence="5 6">
    <name type="scientific">Salinimonas sediminis</name>
    <dbReference type="NCBI Taxonomy" id="2303538"/>
    <lineage>
        <taxon>Bacteria</taxon>
        <taxon>Pseudomonadati</taxon>
        <taxon>Pseudomonadota</taxon>
        <taxon>Gammaproteobacteria</taxon>
        <taxon>Alteromonadales</taxon>
        <taxon>Alteromonadaceae</taxon>
        <taxon>Alteromonas/Salinimonas group</taxon>
        <taxon>Salinimonas</taxon>
    </lineage>
</organism>
<name>A0A346NRC5_9ALTE</name>
<evidence type="ECO:0000259" key="4">
    <source>
        <dbReference type="PROSITE" id="PS50949"/>
    </source>
</evidence>
<dbReference type="AlphaFoldDB" id="A0A346NRC5"/>
<dbReference type="KEGG" id="salm:D0Y50_18025"/>
<dbReference type="GO" id="GO:0003677">
    <property type="term" value="F:DNA binding"/>
    <property type="evidence" value="ECO:0007669"/>
    <property type="project" value="UniProtKB-KW"/>
</dbReference>
<dbReference type="PROSITE" id="PS50949">
    <property type="entry name" value="HTH_GNTR"/>
    <property type="match status" value="1"/>
</dbReference>
<keyword evidence="6" id="KW-1185">Reference proteome</keyword>
<reference evidence="5 6" key="1">
    <citation type="submission" date="2018-08" db="EMBL/GenBank/DDBJ databases">
        <title>Salinimonas sediminis sp. nov., a piezophilic bacterium isolated from a deep-sea sediment sample from the New Britain Trench.</title>
        <authorList>
            <person name="Cao J."/>
        </authorList>
    </citation>
    <scope>NUCLEOTIDE SEQUENCE [LARGE SCALE GENOMIC DNA]</scope>
    <source>
        <strain evidence="5 6">N102</strain>
    </source>
</reference>
<dbReference type="InterPro" id="IPR036390">
    <property type="entry name" value="WH_DNA-bd_sf"/>
</dbReference>
<dbReference type="PRINTS" id="PR00035">
    <property type="entry name" value="HTHGNTR"/>
</dbReference>
<dbReference type="Proteomes" id="UP000262073">
    <property type="component" value="Chromosome"/>
</dbReference>
<dbReference type="Gene3D" id="1.20.120.530">
    <property type="entry name" value="GntR ligand-binding domain-like"/>
    <property type="match status" value="1"/>
</dbReference>
<evidence type="ECO:0000313" key="5">
    <source>
        <dbReference type="EMBL" id="AXR08082.1"/>
    </source>
</evidence>